<evidence type="ECO:0000256" key="1">
    <source>
        <dbReference type="SAM" id="Phobius"/>
    </source>
</evidence>
<keyword evidence="1" id="KW-0472">Membrane</keyword>
<keyword evidence="1" id="KW-0812">Transmembrane</keyword>
<name>A0A8S5SYZ8_9CAUD</name>
<feature type="transmembrane region" description="Helical" evidence="1">
    <location>
        <begin position="124"/>
        <end position="145"/>
    </location>
</feature>
<sequence length="160" mass="19562">MKKDEDEDLRVKKLIGEITKLLPERSKIKTDLFYFKYAPILVMLFRWYGISQFYDNKMEITLWYEENEEPIWFFYFITYILYPISLWKGQVLHRLCVEWRIPILYIAGVNVIHVMYDSIVITNQMYYCDMFLITLILIIYAYVAISKLQHHRSWTSCSRR</sequence>
<dbReference type="EMBL" id="BK032705">
    <property type="protein sequence ID" value="DAF56003.1"/>
    <property type="molecule type" value="Genomic_DNA"/>
</dbReference>
<accession>A0A8S5SYZ8</accession>
<feature type="transmembrane region" description="Helical" evidence="1">
    <location>
        <begin position="99"/>
        <end position="118"/>
    </location>
</feature>
<feature type="transmembrane region" description="Helical" evidence="1">
    <location>
        <begin position="32"/>
        <end position="50"/>
    </location>
</feature>
<proteinExistence type="predicted"/>
<reference evidence="2" key="1">
    <citation type="journal article" date="2021" name="Proc. Natl. Acad. Sci. U.S.A.">
        <title>A Catalog of Tens of Thousands of Viruses from Human Metagenomes Reveals Hidden Associations with Chronic Diseases.</title>
        <authorList>
            <person name="Tisza M.J."/>
            <person name="Buck C.B."/>
        </authorList>
    </citation>
    <scope>NUCLEOTIDE SEQUENCE</scope>
    <source>
        <strain evidence="2">CtKmJ5</strain>
    </source>
</reference>
<protein>
    <submittedName>
        <fullName evidence="2">Uncharacterized protein</fullName>
    </submittedName>
</protein>
<organism evidence="2">
    <name type="scientific">Podoviridae sp. ctKmJ5</name>
    <dbReference type="NCBI Taxonomy" id="2827732"/>
    <lineage>
        <taxon>Viruses</taxon>
        <taxon>Duplodnaviria</taxon>
        <taxon>Heunggongvirae</taxon>
        <taxon>Uroviricota</taxon>
        <taxon>Caudoviricetes</taxon>
    </lineage>
</organism>
<feature type="transmembrane region" description="Helical" evidence="1">
    <location>
        <begin position="70"/>
        <end position="87"/>
    </location>
</feature>
<keyword evidence="1" id="KW-1133">Transmembrane helix</keyword>
<evidence type="ECO:0000313" key="2">
    <source>
        <dbReference type="EMBL" id="DAF56003.1"/>
    </source>
</evidence>